<dbReference type="EC" id="1.12.1.2" evidence="7"/>
<feature type="binding site" evidence="6">
    <location>
        <position position="65"/>
    </location>
    <ligand>
        <name>Fe cation</name>
        <dbReference type="ChEBI" id="CHEBI:24875"/>
    </ligand>
</feature>
<dbReference type="Pfam" id="PF00374">
    <property type="entry name" value="NiFeSe_Hases"/>
    <property type="match status" value="1"/>
</dbReference>
<keyword evidence="6" id="KW-0408">Iron</keyword>
<dbReference type="RefSeq" id="WP_156193062.1">
    <property type="nucleotide sequence ID" value="NZ_CP046452.1"/>
</dbReference>
<keyword evidence="4 6" id="KW-0479">Metal-binding</keyword>
<feature type="binding site" evidence="6">
    <location>
        <position position="65"/>
    </location>
    <ligand>
        <name>Ni(2+)</name>
        <dbReference type="ChEBI" id="CHEBI:49786"/>
    </ligand>
</feature>
<evidence type="ECO:0000256" key="6">
    <source>
        <dbReference type="PIRSR" id="PIRSR601501-1"/>
    </source>
</evidence>
<reference evidence="8" key="1">
    <citation type="submission" date="2019-11" db="EMBL/GenBank/DDBJ databases">
        <title>Complete genome sequence of Corynebacterium kalinowskii 1959, a novel Corynebacterium species isolated from soil of a small paddock in Vilsendorf, Germany.</title>
        <authorList>
            <person name="Schaffert L."/>
            <person name="Ruwe M."/>
            <person name="Milse J."/>
            <person name="Hanuschka K."/>
            <person name="Ortseifen V."/>
            <person name="Droste J."/>
            <person name="Brandt D."/>
            <person name="Schlueter L."/>
            <person name="Kutter Y."/>
            <person name="Vinke S."/>
            <person name="Viehoefer P."/>
            <person name="Jacob L."/>
            <person name="Luebke N.-C."/>
            <person name="Schulte-Berndt E."/>
            <person name="Hain C."/>
            <person name="Linder M."/>
            <person name="Schmidt P."/>
            <person name="Wollenschlaeger L."/>
            <person name="Luttermann T."/>
            <person name="Thieme E."/>
            <person name="Hassa J."/>
            <person name="Haak M."/>
            <person name="Wittchen M."/>
            <person name="Mentz A."/>
            <person name="Persicke M."/>
            <person name="Busche T."/>
            <person name="Ruckert C."/>
        </authorList>
    </citation>
    <scope>NUCLEOTIDE SEQUENCE [LARGE SCALE GENOMIC DNA]</scope>
    <source>
        <strain evidence="8">1959</strain>
    </source>
</reference>
<dbReference type="PANTHER" id="PTHR43600">
    <property type="entry name" value="COENZYME F420 HYDROGENASE, SUBUNIT ALPHA"/>
    <property type="match status" value="1"/>
</dbReference>
<keyword evidence="6" id="KW-0460">Magnesium</keyword>
<evidence type="ECO:0000256" key="5">
    <source>
        <dbReference type="ARBA" id="ARBA00023002"/>
    </source>
</evidence>
<comment type="cofactor">
    <cofactor evidence="1 6">
        <name>Ni(2+)</name>
        <dbReference type="ChEBI" id="CHEBI:49786"/>
    </cofactor>
</comment>
<proteinExistence type="inferred from homology"/>
<dbReference type="SUPFAM" id="SSF56762">
    <property type="entry name" value="HydB/Nqo4-like"/>
    <property type="match status" value="1"/>
</dbReference>
<dbReference type="EMBL" id="CP046452">
    <property type="protein sequence ID" value="QGU02708.1"/>
    <property type="molecule type" value="Genomic_DNA"/>
</dbReference>
<evidence type="ECO:0000313" key="7">
    <source>
        <dbReference type="EMBL" id="QGU02708.1"/>
    </source>
</evidence>
<feature type="binding site" evidence="6">
    <location>
        <position position="319"/>
    </location>
    <ligand>
        <name>Mg(2+)</name>
        <dbReference type="ChEBI" id="CHEBI:18420"/>
    </ligand>
</feature>
<feature type="binding site" evidence="6">
    <location>
        <position position="62"/>
    </location>
    <ligand>
        <name>Mg(2+)</name>
        <dbReference type="ChEBI" id="CHEBI:18420"/>
    </ligand>
</feature>
<dbReference type="KEGG" id="ckw:CKALI_09265"/>
<evidence type="ECO:0000256" key="2">
    <source>
        <dbReference type="ARBA" id="ARBA00009292"/>
    </source>
</evidence>
<dbReference type="GO" id="GO:0016151">
    <property type="term" value="F:nickel cation binding"/>
    <property type="evidence" value="ECO:0007669"/>
    <property type="project" value="InterPro"/>
</dbReference>
<gene>
    <name evidence="7" type="primary">hoxH</name>
    <name evidence="7" type="ORF">CKALI_09265</name>
</gene>
<comment type="cofactor">
    <cofactor evidence="6">
        <name>Fe cation</name>
        <dbReference type="ChEBI" id="CHEBI:24875"/>
    </cofactor>
</comment>
<comment type="similarity">
    <text evidence="2">Belongs to the [NiFe]/[NiFeSe] hydrogenase large subunit family.</text>
</comment>
<evidence type="ECO:0000256" key="4">
    <source>
        <dbReference type="ARBA" id="ARBA00022723"/>
    </source>
</evidence>
<protein>
    <submittedName>
        <fullName evidence="7">NAD-reducing hydrogenase HoxS subunit beta</fullName>
        <ecNumber evidence="7">1.12.1.2</ecNumber>
    </submittedName>
</protein>
<evidence type="ECO:0000313" key="8">
    <source>
        <dbReference type="Proteomes" id="UP000427071"/>
    </source>
</evidence>
<dbReference type="PANTHER" id="PTHR43600:SF2">
    <property type="entry name" value="F420-NON-REDUCING HYDROGENASE VHU SUBUNIT A"/>
    <property type="match status" value="1"/>
</dbReference>
<dbReference type="GO" id="GO:0047985">
    <property type="term" value="F:hydrogen dehydrogenase activity"/>
    <property type="evidence" value="ECO:0007669"/>
    <property type="project" value="UniProtKB-EC"/>
</dbReference>
<keyword evidence="8" id="KW-1185">Reference proteome</keyword>
<feature type="binding site" evidence="6">
    <location>
        <position position="354"/>
    </location>
    <ligand>
        <name>Ni(2+)</name>
        <dbReference type="ChEBI" id="CHEBI:49786"/>
    </ligand>
</feature>
<dbReference type="InterPro" id="IPR029014">
    <property type="entry name" value="NiFe-Hase_large"/>
</dbReference>
<keyword evidence="3 6" id="KW-0533">Nickel</keyword>
<dbReference type="Gene3D" id="1.10.645.10">
    <property type="entry name" value="Cytochrome-c3 Hydrogenase, chain B"/>
    <property type="match status" value="1"/>
</dbReference>
<evidence type="ECO:0000256" key="1">
    <source>
        <dbReference type="ARBA" id="ARBA00001967"/>
    </source>
</evidence>
<dbReference type="Proteomes" id="UP000427071">
    <property type="component" value="Chromosome"/>
</dbReference>
<sequence length="373" mass="38848">MSKTTLQLDQFVDPFEAKVVYQRDAAGKITDARFDLSGLPRLDPLLISREVAGVPDIVKRLCGICPVTHHLAGVRALDMLFGAEVPETAQAVRSLLADGAILDAAAPKLFATNREVATLLKKVGKQAMAAAGSPGHFPDVAIPGGVRAPGDPSLVTDLPALIDALGTLTTESTWSDTFSGLSVALVTDGELDSLGDSVAISDGRVLSPREFADLAIESLPGQSAPRPLLDGQTYRVGPIAQAVIAGEPQGPQGAVKAMLMGVVKRMQRTLADPALLEGPLVGDGEFRAGEGIGLAEGPRGLLMHRYIANDAGLLTQCQILTPTAQNEPWLAQMLRESLSSGGSLETSIRAADPCLPITSAPVGAMTIDVAEVD</sequence>
<organism evidence="7 8">
    <name type="scientific">Corynebacterium kalinowskii</name>
    <dbReference type="NCBI Taxonomy" id="2675216"/>
    <lineage>
        <taxon>Bacteria</taxon>
        <taxon>Bacillati</taxon>
        <taxon>Actinomycetota</taxon>
        <taxon>Actinomycetes</taxon>
        <taxon>Mycobacteriales</taxon>
        <taxon>Corynebacteriaceae</taxon>
        <taxon>Corynebacterium</taxon>
    </lineage>
</organism>
<name>A0A6B8W645_9CORY</name>
<dbReference type="AlphaFoldDB" id="A0A6B8W645"/>
<evidence type="ECO:0000256" key="3">
    <source>
        <dbReference type="ARBA" id="ARBA00022596"/>
    </source>
</evidence>
<keyword evidence="5 7" id="KW-0560">Oxidoreductase</keyword>
<accession>A0A6B8W645</accession>
<dbReference type="InterPro" id="IPR001501">
    <property type="entry name" value="Ni-dep_hyd_lsu"/>
</dbReference>